<dbReference type="Pfam" id="PF07690">
    <property type="entry name" value="MFS_1"/>
    <property type="match status" value="2"/>
</dbReference>
<dbReference type="RefSeq" id="XP_008076680.1">
    <property type="nucleotide sequence ID" value="XM_008078489.1"/>
</dbReference>
<dbReference type="eggNOG" id="ENOG502SISJ">
    <property type="taxonomic scope" value="Eukaryota"/>
</dbReference>
<dbReference type="GeneID" id="19464254"/>
<dbReference type="GO" id="GO:0000329">
    <property type="term" value="C:fungal-type vacuole membrane"/>
    <property type="evidence" value="ECO:0007669"/>
    <property type="project" value="TreeGrafter"/>
</dbReference>
<feature type="region of interest" description="Disordered" evidence="2">
    <location>
        <begin position="246"/>
        <end position="277"/>
    </location>
</feature>
<feature type="transmembrane region" description="Helical" evidence="3">
    <location>
        <begin position="195"/>
        <end position="214"/>
    </location>
</feature>
<evidence type="ECO:0000313" key="5">
    <source>
        <dbReference type="EMBL" id="EPE35862.1"/>
    </source>
</evidence>
<feature type="transmembrane region" description="Helical" evidence="3">
    <location>
        <begin position="115"/>
        <end position="135"/>
    </location>
</feature>
<reference evidence="5 6" key="1">
    <citation type="journal article" date="2013" name="BMC Genomics">
        <title>Genomics-driven discovery of the pneumocandin biosynthetic gene cluster in the fungus Glarea lozoyensis.</title>
        <authorList>
            <person name="Chen L."/>
            <person name="Yue Q."/>
            <person name="Zhang X."/>
            <person name="Xiang M."/>
            <person name="Wang C."/>
            <person name="Li S."/>
            <person name="Che Y."/>
            <person name="Ortiz-Lopez F.J."/>
            <person name="Bills G.F."/>
            <person name="Liu X."/>
            <person name="An Z."/>
        </authorList>
    </citation>
    <scope>NUCLEOTIDE SEQUENCE [LARGE SCALE GENOMIC DNA]</scope>
    <source>
        <strain evidence="6">ATCC 20868 / MF5171</strain>
    </source>
</reference>
<dbReference type="InterPro" id="IPR036259">
    <property type="entry name" value="MFS_trans_sf"/>
</dbReference>
<feature type="region of interest" description="Disordered" evidence="2">
    <location>
        <begin position="477"/>
        <end position="510"/>
    </location>
</feature>
<feature type="transmembrane region" description="Helical" evidence="3">
    <location>
        <begin position="156"/>
        <end position="175"/>
    </location>
</feature>
<dbReference type="PANTHER" id="PTHR23520:SF5">
    <property type="entry name" value="TRANSPORTER, PUTATIVE (AFU_ORTHOLOGUE AFUA_3G04000)-RELATED"/>
    <property type="match status" value="1"/>
</dbReference>
<dbReference type="PROSITE" id="PS50850">
    <property type="entry name" value="MFS"/>
    <property type="match status" value="1"/>
</dbReference>
<feature type="transmembrane region" description="Helical" evidence="3">
    <location>
        <begin position="38"/>
        <end position="55"/>
    </location>
</feature>
<dbReference type="AlphaFoldDB" id="S3DBR2"/>
<dbReference type="InterPro" id="IPR011701">
    <property type="entry name" value="MFS"/>
</dbReference>
<feature type="transmembrane region" description="Helical" evidence="3">
    <location>
        <begin position="334"/>
        <end position="354"/>
    </location>
</feature>
<feature type="transmembrane region" description="Helical" evidence="3">
    <location>
        <begin position="366"/>
        <end position="386"/>
    </location>
</feature>
<keyword evidence="6" id="KW-1185">Reference proteome</keyword>
<dbReference type="OrthoDB" id="10027823at2759"/>
<dbReference type="HOGENOM" id="CLU_025894_2_1_1"/>
<evidence type="ECO:0000256" key="1">
    <source>
        <dbReference type="ARBA" id="ARBA00004141"/>
    </source>
</evidence>
<dbReference type="EMBL" id="KE145353">
    <property type="protein sequence ID" value="EPE35862.1"/>
    <property type="molecule type" value="Genomic_DNA"/>
</dbReference>
<dbReference type="OMA" id="HATFWVY"/>
<organism evidence="5 6">
    <name type="scientific">Glarea lozoyensis (strain ATCC 20868 / MF5171)</name>
    <dbReference type="NCBI Taxonomy" id="1116229"/>
    <lineage>
        <taxon>Eukaryota</taxon>
        <taxon>Fungi</taxon>
        <taxon>Dikarya</taxon>
        <taxon>Ascomycota</taxon>
        <taxon>Pezizomycotina</taxon>
        <taxon>Leotiomycetes</taxon>
        <taxon>Helotiales</taxon>
        <taxon>Helotiaceae</taxon>
        <taxon>Glarea</taxon>
    </lineage>
</organism>
<dbReference type="InterPro" id="IPR020846">
    <property type="entry name" value="MFS_dom"/>
</dbReference>
<feature type="transmembrane region" description="Helical" evidence="3">
    <location>
        <begin position="91"/>
        <end position="109"/>
    </location>
</feature>
<evidence type="ECO:0000256" key="2">
    <source>
        <dbReference type="SAM" id="MobiDB-lite"/>
    </source>
</evidence>
<keyword evidence="3" id="KW-0812">Transmembrane</keyword>
<dbReference type="Proteomes" id="UP000016922">
    <property type="component" value="Unassembled WGS sequence"/>
</dbReference>
<dbReference type="KEGG" id="glz:GLAREA_05200"/>
<keyword evidence="3" id="KW-1133">Transmembrane helix</keyword>
<feature type="compositionally biased region" description="Basic and acidic residues" evidence="2">
    <location>
        <begin position="496"/>
        <end position="510"/>
    </location>
</feature>
<protein>
    <submittedName>
        <fullName evidence="5">MFS general substrate transporter</fullName>
    </submittedName>
</protein>
<accession>S3DBR2</accession>
<feature type="transmembrane region" description="Helical" evidence="3">
    <location>
        <begin position="292"/>
        <end position="314"/>
    </location>
</feature>
<evidence type="ECO:0000256" key="3">
    <source>
        <dbReference type="SAM" id="Phobius"/>
    </source>
</evidence>
<sequence>MAPVLNQIQWIYREFGLKSLFHTGKNSWLIILSRCTRMLAYGTSSLTLVLFFSALDFSDTRIGLFMTLTLLGDVLLSVLLTLVADRVGRRRILFGGSLLMVLSGATFALSENFWLLLFAAVVGVISTTGGDLGPFRAIEESTLSHLTTPETRSDVLAWYVTTASFGSAIGTEVAGRVVDYLQKRDGWTILDAYHMVFWIYSIMGILNMVLTLLLDKRCEAVETKEVVDTGSSHGEESGVLLDEMHEHDEDSGDEGQHQRSSRSIPSPDLQLGKKKSRFSQISQETRSVMYKLWFLLIVDSLADGMVGYSLTVYFMDLKFSLAKSTLGDITSISYLLSSLSTIFAAPLARHLGLVNTMVYTHVPSSAAVLLFPFPSSVWITVALFFLRTGLNNMDQAPRSAFIAAVVKPEERTAVMGITSMLRTLAATCGPTVTGLLAGNDKFWIAFVAAGVLRLAYDFGLFAMFVNMKLYKHENPEGTKGGFALTSTSSRDEEELGELRRDSENSERAPK</sequence>
<feature type="transmembrane region" description="Helical" evidence="3">
    <location>
        <begin position="442"/>
        <end position="465"/>
    </location>
</feature>
<feature type="transmembrane region" description="Helical" evidence="3">
    <location>
        <begin position="61"/>
        <end position="84"/>
    </location>
</feature>
<evidence type="ECO:0000259" key="4">
    <source>
        <dbReference type="PROSITE" id="PS50850"/>
    </source>
</evidence>
<comment type="subcellular location">
    <subcellularLocation>
        <location evidence="1">Membrane</location>
        <topology evidence="1">Multi-pass membrane protein</topology>
    </subcellularLocation>
</comment>
<name>S3DBR2_GLAL2</name>
<dbReference type="Gene3D" id="1.20.1250.20">
    <property type="entry name" value="MFS general substrate transporter like domains"/>
    <property type="match status" value="1"/>
</dbReference>
<dbReference type="PANTHER" id="PTHR23520">
    <property type="entry name" value="TRANSPORTER, PUTATIVE (AFU_ORTHOLOGUE AFUA_3G04000)-RELATED"/>
    <property type="match status" value="1"/>
</dbReference>
<feature type="domain" description="Major facilitator superfamily (MFS) profile" evidence="4">
    <location>
        <begin position="1"/>
        <end position="468"/>
    </location>
</feature>
<evidence type="ECO:0000313" key="6">
    <source>
        <dbReference type="Proteomes" id="UP000016922"/>
    </source>
</evidence>
<proteinExistence type="predicted"/>
<gene>
    <name evidence="5" type="ORF">GLAREA_05200</name>
</gene>
<dbReference type="GO" id="GO:0022857">
    <property type="term" value="F:transmembrane transporter activity"/>
    <property type="evidence" value="ECO:0007669"/>
    <property type="project" value="InterPro"/>
</dbReference>
<keyword evidence="3" id="KW-0472">Membrane</keyword>
<dbReference type="SUPFAM" id="SSF103473">
    <property type="entry name" value="MFS general substrate transporter"/>
    <property type="match status" value="1"/>
</dbReference>